<dbReference type="PANTHER" id="PTHR43298:SF2">
    <property type="entry name" value="FMN_FAD EXPORTER YEEO-RELATED"/>
    <property type="match status" value="1"/>
</dbReference>
<protein>
    <submittedName>
        <fullName evidence="3">MATE family efflux transporter</fullName>
    </submittedName>
</protein>
<dbReference type="GO" id="GO:0005886">
    <property type="term" value="C:plasma membrane"/>
    <property type="evidence" value="ECO:0007669"/>
    <property type="project" value="TreeGrafter"/>
</dbReference>
<feature type="transmembrane region" description="Helical" evidence="2">
    <location>
        <begin position="292"/>
        <end position="310"/>
    </location>
</feature>
<evidence type="ECO:0000313" key="3">
    <source>
        <dbReference type="EMBL" id="RMX08898.1"/>
    </source>
</evidence>
<feature type="transmembrane region" description="Helical" evidence="2">
    <location>
        <begin position="67"/>
        <end position="89"/>
    </location>
</feature>
<dbReference type="Pfam" id="PF01554">
    <property type="entry name" value="MatE"/>
    <property type="match status" value="2"/>
</dbReference>
<dbReference type="NCBIfam" id="TIGR00797">
    <property type="entry name" value="matE"/>
    <property type="match status" value="1"/>
</dbReference>
<feature type="transmembrane region" description="Helical" evidence="2">
    <location>
        <begin position="101"/>
        <end position="121"/>
    </location>
</feature>
<keyword evidence="2" id="KW-0472">Membrane</keyword>
<comment type="caution">
    <text evidence="3">The sequence shown here is derived from an EMBL/GenBank/DDBJ whole genome shotgun (WGS) entry which is preliminary data.</text>
</comment>
<feature type="transmembrane region" description="Helical" evidence="2">
    <location>
        <begin position="250"/>
        <end position="271"/>
    </location>
</feature>
<feature type="transmembrane region" description="Helical" evidence="2">
    <location>
        <begin position="393"/>
        <end position="416"/>
    </location>
</feature>
<keyword evidence="4" id="KW-1185">Reference proteome</keyword>
<sequence>MAYSITDTIVAGRHSVEAQAALSVAAAVFISVYISLLAAIQALQPVWSELLGAGRTASVGASVRQSLYLLAAFSALGIALLLSARHLLGFFEVPRSLHADVARYLTILAAALPVALGYRVFSTLSQAIGMAHLVTWLQLAGLAIKIPLSILLTQGHGDWPGLGIAGCAWATLVVHVSLLVLALTLLLRHRRYQRLRLWRRPEAFDWPAQRHFMRLAIPAGLAAAVEITSFALMALLIARQGEVAASAHQIASNFAGIAYMFPLSLAIASSARVSYWRGAGREALAQRLARRCLGFSVLMSIAVAATLLVARGSLTAHYTDDAAVHALSSALLPWIGIYHLADSLQLMCIFLLRCWRVTLAPLLIYPVMLWGFGVAGGYWLAYHGLAGWPAQQAPWPFWAASALGLAITAALLTGLLRMVLRLHHPKGALAAG</sequence>
<keyword evidence="1" id="KW-0813">Transport</keyword>
<reference evidence="3 4" key="1">
    <citation type="submission" date="2018-10" db="EMBL/GenBank/DDBJ databases">
        <title>Draft genome of Cortibacter populi DSM10536.</title>
        <authorList>
            <person name="Bernier A.-M."/>
            <person name="Bernard K."/>
        </authorList>
    </citation>
    <scope>NUCLEOTIDE SEQUENCE [LARGE SCALE GENOMIC DNA]</scope>
    <source>
        <strain evidence="3 4">DSM 105136</strain>
    </source>
</reference>
<dbReference type="OrthoDB" id="9780160at2"/>
<dbReference type="AlphaFoldDB" id="A0A3M6R0W7"/>
<dbReference type="InterPro" id="IPR050222">
    <property type="entry name" value="MATE_MdtK"/>
</dbReference>
<dbReference type="PANTHER" id="PTHR43298">
    <property type="entry name" value="MULTIDRUG RESISTANCE PROTEIN NORM-RELATED"/>
    <property type="match status" value="1"/>
</dbReference>
<dbReference type="GO" id="GO:0015297">
    <property type="term" value="F:antiporter activity"/>
    <property type="evidence" value="ECO:0007669"/>
    <property type="project" value="InterPro"/>
</dbReference>
<name>A0A3M6R0W7_9BURK</name>
<gene>
    <name evidence="3" type="ORF">D8I35_04960</name>
</gene>
<accession>A0A3M6R0W7</accession>
<feature type="transmembrane region" description="Helical" evidence="2">
    <location>
        <begin position="322"/>
        <end position="341"/>
    </location>
</feature>
<dbReference type="InterPro" id="IPR002528">
    <property type="entry name" value="MATE_fam"/>
</dbReference>
<dbReference type="EMBL" id="RDQO01000001">
    <property type="protein sequence ID" value="RMX08898.1"/>
    <property type="molecule type" value="Genomic_DNA"/>
</dbReference>
<evidence type="ECO:0000256" key="1">
    <source>
        <dbReference type="ARBA" id="ARBA00022448"/>
    </source>
</evidence>
<keyword evidence="2" id="KW-1133">Transmembrane helix</keyword>
<dbReference type="GO" id="GO:0042910">
    <property type="term" value="F:xenobiotic transmembrane transporter activity"/>
    <property type="evidence" value="ECO:0007669"/>
    <property type="project" value="InterPro"/>
</dbReference>
<evidence type="ECO:0000313" key="4">
    <source>
        <dbReference type="Proteomes" id="UP000278006"/>
    </source>
</evidence>
<feature type="transmembrane region" description="Helical" evidence="2">
    <location>
        <begin position="159"/>
        <end position="187"/>
    </location>
</feature>
<organism evidence="3 4">
    <name type="scientific">Corticibacter populi</name>
    <dbReference type="NCBI Taxonomy" id="1550736"/>
    <lineage>
        <taxon>Bacteria</taxon>
        <taxon>Pseudomonadati</taxon>
        <taxon>Pseudomonadota</taxon>
        <taxon>Betaproteobacteria</taxon>
        <taxon>Burkholderiales</taxon>
        <taxon>Comamonadaceae</taxon>
        <taxon>Corticibacter</taxon>
    </lineage>
</organism>
<feature type="transmembrane region" description="Helical" evidence="2">
    <location>
        <begin position="215"/>
        <end position="238"/>
    </location>
</feature>
<keyword evidence="2" id="KW-0812">Transmembrane</keyword>
<feature type="transmembrane region" description="Helical" evidence="2">
    <location>
        <begin position="20"/>
        <end position="46"/>
    </location>
</feature>
<feature type="transmembrane region" description="Helical" evidence="2">
    <location>
        <begin position="362"/>
        <end position="381"/>
    </location>
</feature>
<dbReference type="Proteomes" id="UP000278006">
    <property type="component" value="Unassembled WGS sequence"/>
</dbReference>
<evidence type="ECO:0000256" key="2">
    <source>
        <dbReference type="SAM" id="Phobius"/>
    </source>
</evidence>
<proteinExistence type="predicted"/>